<gene>
    <name evidence="1" type="ORF">DARMORV10_C02P23510.1</name>
</gene>
<dbReference type="EMBL" id="HG994366">
    <property type="protein sequence ID" value="CAF1903353.1"/>
    <property type="molecule type" value="Genomic_DNA"/>
</dbReference>
<proteinExistence type="predicted"/>
<evidence type="ECO:0000313" key="1">
    <source>
        <dbReference type="EMBL" id="CAF1903353.1"/>
    </source>
</evidence>
<accession>A0A816KFM5</accession>
<organism evidence="1">
    <name type="scientific">Brassica napus</name>
    <name type="common">Rape</name>
    <dbReference type="NCBI Taxonomy" id="3708"/>
    <lineage>
        <taxon>Eukaryota</taxon>
        <taxon>Viridiplantae</taxon>
        <taxon>Streptophyta</taxon>
        <taxon>Embryophyta</taxon>
        <taxon>Tracheophyta</taxon>
        <taxon>Spermatophyta</taxon>
        <taxon>Magnoliopsida</taxon>
        <taxon>eudicotyledons</taxon>
        <taxon>Gunneridae</taxon>
        <taxon>Pentapetalae</taxon>
        <taxon>rosids</taxon>
        <taxon>malvids</taxon>
        <taxon>Brassicales</taxon>
        <taxon>Brassicaceae</taxon>
        <taxon>Brassiceae</taxon>
        <taxon>Brassica</taxon>
    </lineage>
</organism>
<sequence>MPKLCVLITFENKNCKQIQKTFSLSKKEKKLCALLSRCHRSGSGGSCSLLECRRVSSVVCVWDYGGGEFSDMFPLSSAFSQFSCLLGRGEL</sequence>
<reference evidence="1" key="1">
    <citation type="submission" date="2021-01" db="EMBL/GenBank/DDBJ databases">
        <authorList>
            <consortium name="Genoscope - CEA"/>
            <person name="William W."/>
        </authorList>
    </citation>
    <scope>NUCLEOTIDE SEQUENCE</scope>
</reference>
<dbReference type="AlphaFoldDB" id="A0A816KFM5"/>
<name>A0A816KFM5_BRANA</name>
<dbReference type="Proteomes" id="UP001295469">
    <property type="component" value="Chromosome C02"/>
</dbReference>
<protein>
    <submittedName>
        <fullName evidence="1">(rape) hypothetical protein</fullName>
    </submittedName>
</protein>